<keyword evidence="2 3" id="KW-0378">Hydrolase</keyword>
<dbReference type="SUPFAM" id="SSF64438">
    <property type="entry name" value="CNF1/YfiH-like putative cysteine hydrolases"/>
    <property type="match status" value="1"/>
</dbReference>
<dbReference type="EC" id="3.5.1.44" evidence="3"/>
<dbReference type="Gene3D" id="3.30.1330.200">
    <property type="match status" value="1"/>
</dbReference>
<comment type="similarity">
    <text evidence="3">Belongs to the CheD family.</text>
</comment>
<gene>
    <name evidence="3" type="primary">cheD</name>
    <name evidence="4" type="ORF">NP590_11875</name>
</gene>
<dbReference type="PANTHER" id="PTHR35147">
    <property type="entry name" value="CHEMORECEPTOR GLUTAMINE DEAMIDASE CHED-RELATED"/>
    <property type="match status" value="1"/>
</dbReference>
<dbReference type="InterPro" id="IPR005659">
    <property type="entry name" value="Chemorcpt_Glu_NH3ase_CheD"/>
</dbReference>
<dbReference type="PANTHER" id="PTHR35147:SF3">
    <property type="entry name" value="CHEMORECEPTOR GLUTAMINE DEAMIDASE CHED 1-RELATED"/>
    <property type="match status" value="1"/>
</dbReference>
<dbReference type="InterPro" id="IPR011324">
    <property type="entry name" value="Cytotoxic_necrot_fac-like_cat"/>
</dbReference>
<evidence type="ECO:0000256" key="1">
    <source>
        <dbReference type="ARBA" id="ARBA00022500"/>
    </source>
</evidence>
<dbReference type="Pfam" id="PF03975">
    <property type="entry name" value="CheD"/>
    <property type="match status" value="1"/>
</dbReference>
<proteinExistence type="inferred from homology"/>
<comment type="catalytic activity">
    <reaction evidence="3">
        <text>L-glutaminyl-[protein] + H2O = L-glutamyl-[protein] + NH4(+)</text>
        <dbReference type="Rhea" id="RHEA:16441"/>
        <dbReference type="Rhea" id="RHEA-COMP:10207"/>
        <dbReference type="Rhea" id="RHEA-COMP:10208"/>
        <dbReference type="ChEBI" id="CHEBI:15377"/>
        <dbReference type="ChEBI" id="CHEBI:28938"/>
        <dbReference type="ChEBI" id="CHEBI:29973"/>
        <dbReference type="ChEBI" id="CHEBI:30011"/>
        <dbReference type="EC" id="3.5.1.44"/>
    </reaction>
</comment>
<dbReference type="CDD" id="cd16352">
    <property type="entry name" value="CheD"/>
    <property type="match status" value="1"/>
</dbReference>
<evidence type="ECO:0000313" key="4">
    <source>
        <dbReference type="EMBL" id="MCQ8104807.1"/>
    </source>
</evidence>
<sequence length="198" mass="22510">MNTLQFNDLRRIMVDPGEYYVSSKPVVISTLLGSCVAACLYDPVGGIFGMNHFLLAYRDYPRGISVIQSEEGRYGIYAMELLINDMMKRGANRANLKAKCFGGANVLRLREDRQNEQTVGDVNVAFIKAFLANEKIPLISASLGGIHGRTVHFVGTDYAVFVKRIGESQERLLEKQERRYWRINIAQHQQRKSTAEFW</sequence>
<comment type="function">
    <text evidence="3">Probably deamidates glutamine residues to glutamate on methyl-accepting chemotaxis receptors (MCPs), playing an important role in chemotaxis.</text>
</comment>
<dbReference type="Proteomes" id="UP001524499">
    <property type="component" value="Unassembled WGS sequence"/>
</dbReference>
<organism evidence="4 5">
    <name type="scientific">Methylomonas subterranea</name>
    <dbReference type="NCBI Taxonomy" id="2952225"/>
    <lineage>
        <taxon>Bacteria</taxon>
        <taxon>Pseudomonadati</taxon>
        <taxon>Pseudomonadota</taxon>
        <taxon>Gammaproteobacteria</taxon>
        <taxon>Methylococcales</taxon>
        <taxon>Methylococcaceae</taxon>
        <taxon>Methylomonas</taxon>
    </lineage>
</organism>
<dbReference type="RefSeq" id="WP_256602609.1">
    <property type="nucleotide sequence ID" value="NZ_JANIBJ010000020.1"/>
</dbReference>
<dbReference type="EMBL" id="JANIBJ010000020">
    <property type="protein sequence ID" value="MCQ8104807.1"/>
    <property type="molecule type" value="Genomic_DNA"/>
</dbReference>
<keyword evidence="5" id="KW-1185">Reference proteome</keyword>
<evidence type="ECO:0000256" key="3">
    <source>
        <dbReference type="HAMAP-Rule" id="MF_01440"/>
    </source>
</evidence>
<accession>A0ABT1TI98</accession>
<keyword evidence="1 3" id="KW-0145">Chemotaxis</keyword>
<name>A0ABT1TI98_9GAMM</name>
<dbReference type="HAMAP" id="MF_01440">
    <property type="entry name" value="CheD"/>
    <property type="match status" value="1"/>
</dbReference>
<protein>
    <recommendedName>
        <fullName evidence="3">Probable chemoreceptor glutamine deamidase CheD</fullName>
        <ecNumber evidence="3">3.5.1.44</ecNumber>
    </recommendedName>
</protein>
<evidence type="ECO:0000313" key="5">
    <source>
        <dbReference type="Proteomes" id="UP001524499"/>
    </source>
</evidence>
<reference evidence="4 5" key="1">
    <citation type="submission" date="2022-07" db="EMBL/GenBank/DDBJ databases">
        <title>Methylomonas rivi sp. nov., Methylomonas rosea sp. nov., Methylomonas aureus sp. nov. and Methylomonas subterranea sp. nov., four novel methanotrophs isolated from a freshwater creek and the deep terrestrial subsurface.</title>
        <authorList>
            <person name="Abin C."/>
            <person name="Sankaranarayanan K."/>
            <person name="Garner C."/>
            <person name="Sindelar R."/>
            <person name="Kotary K."/>
            <person name="Garner R."/>
            <person name="Barclay S."/>
            <person name="Lawson P."/>
            <person name="Krumholz L."/>
        </authorList>
    </citation>
    <scope>NUCLEOTIDE SEQUENCE [LARGE SCALE GENOMIC DNA]</scope>
    <source>
        <strain evidence="4 5">SURF-2</strain>
    </source>
</reference>
<comment type="caution">
    <text evidence="4">The sequence shown here is derived from an EMBL/GenBank/DDBJ whole genome shotgun (WGS) entry which is preliminary data.</text>
</comment>
<dbReference type="InterPro" id="IPR038592">
    <property type="entry name" value="CheD-like_sf"/>
</dbReference>
<evidence type="ECO:0000256" key="2">
    <source>
        <dbReference type="ARBA" id="ARBA00022801"/>
    </source>
</evidence>